<dbReference type="OrthoDB" id="1418408at2759"/>
<comment type="caution">
    <text evidence="1">The sequence shown here is derived from an EMBL/GenBank/DDBJ whole genome shotgun (WGS) entry which is preliminary data.</text>
</comment>
<feature type="non-terminal residue" evidence="1">
    <location>
        <position position="1"/>
    </location>
</feature>
<dbReference type="AlphaFoldDB" id="A0A371FG62"/>
<proteinExistence type="predicted"/>
<dbReference type="Proteomes" id="UP000257109">
    <property type="component" value="Unassembled WGS sequence"/>
</dbReference>
<reference evidence="1" key="1">
    <citation type="submission" date="2018-05" db="EMBL/GenBank/DDBJ databases">
        <title>Draft genome of Mucuna pruriens seed.</title>
        <authorList>
            <person name="Nnadi N.E."/>
            <person name="Vos R."/>
            <person name="Hasami M.H."/>
            <person name="Devisetty U.K."/>
            <person name="Aguiy J.C."/>
        </authorList>
    </citation>
    <scope>NUCLEOTIDE SEQUENCE [LARGE SCALE GENOMIC DNA]</scope>
    <source>
        <strain evidence="1">JCA_2017</strain>
    </source>
</reference>
<protein>
    <submittedName>
        <fullName evidence="1">Uncharacterized protein</fullName>
    </submittedName>
</protein>
<accession>A0A371FG62</accession>
<gene>
    <name evidence="1" type="ORF">CR513_42577</name>
</gene>
<keyword evidence="2" id="KW-1185">Reference proteome</keyword>
<sequence length="287" mass="33886">MSERKRALGWKRKITVEIVRYVGAKADSCQTLNTNKKKDFIPFVGPVVIEVTTTVLSSRFWELYFRYLTLVNRYPLMKPPHRCKTCQSLLCHSQLSVIMVEDKAIILGPNELPNLVGPSQVDDRNYLQWTQYIHTMLKKRKKLSHIEAWDDEDSLIMTWLWNSMTPEISRNYMFYSFVHEIWENLIKTYSMKKNSTTFYDIESKIFNSRQGTLSITEYYGTLNGLWIKLDQYYELKMCKADSIAYTGFVERGRIFKFLHGLNFEYDPIQVQILGKEKLPSLFESEKT</sequence>
<dbReference type="EMBL" id="QJKJ01009208">
    <property type="protein sequence ID" value="RDX77314.1"/>
    <property type="molecule type" value="Genomic_DNA"/>
</dbReference>
<name>A0A371FG62_MUCPR</name>
<evidence type="ECO:0000313" key="1">
    <source>
        <dbReference type="EMBL" id="RDX77314.1"/>
    </source>
</evidence>
<dbReference type="PANTHER" id="PTHR37610:SF92">
    <property type="entry name" value="RETROTRANSPOSON COPIA-LIKE N-TERMINAL DOMAIN-CONTAINING PROTEIN"/>
    <property type="match status" value="1"/>
</dbReference>
<dbReference type="PANTHER" id="PTHR37610">
    <property type="entry name" value="CCHC-TYPE DOMAIN-CONTAINING PROTEIN"/>
    <property type="match status" value="1"/>
</dbReference>
<evidence type="ECO:0000313" key="2">
    <source>
        <dbReference type="Proteomes" id="UP000257109"/>
    </source>
</evidence>
<organism evidence="1 2">
    <name type="scientific">Mucuna pruriens</name>
    <name type="common">Velvet bean</name>
    <name type="synonym">Dolichos pruriens</name>
    <dbReference type="NCBI Taxonomy" id="157652"/>
    <lineage>
        <taxon>Eukaryota</taxon>
        <taxon>Viridiplantae</taxon>
        <taxon>Streptophyta</taxon>
        <taxon>Embryophyta</taxon>
        <taxon>Tracheophyta</taxon>
        <taxon>Spermatophyta</taxon>
        <taxon>Magnoliopsida</taxon>
        <taxon>eudicotyledons</taxon>
        <taxon>Gunneridae</taxon>
        <taxon>Pentapetalae</taxon>
        <taxon>rosids</taxon>
        <taxon>fabids</taxon>
        <taxon>Fabales</taxon>
        <taxon>Fabaceae</taxon>
        <taxon>Papilionoideae</taxon>
        <taxon>50 kb inversion clade</taxon>
        <taxon>NPAAA clade</taxon>
        <taxon>indigoferoid/millettioid clade</taxon>
        <taxon>Phaseoleae</taxon>
        <taxon>Mucuna</taxon>
    </lineage>
</organism>